<dbReference type="InterPro" id="IPR029028">
    <property type="entry name" value="Alpha/beta_knot_MTases"/>
</dbReference>
<evidence type="ECO:0000256" key="1">
    <source>
        <dbReference type="ARBA" id="ARBA00007228"/>
    </source>
</evidence>
<evidence type="ECO:0000259" key="5">
    <source>
        <dbReference type="Pfam" id="PF00588"/>
    </source>
</evidence>
<feature type="domain" description="MRM3-like substrate binding" evidence="6">
    <location>
        <begin position="110"/>
        <end position="185"/>
    </location>
</feature>
<sequence>MVFGNILHNVRPLVKTYQANPNIKFTLIRTYAKWVSRRPVKILNEDELFECEDTTVEKEVPREKIVSSRRRGRKSRQAKQKEPEETENAMKKRQFTKLKENDKIVTSIMTNLKSRKRREKDKEIVLEGHRLIKDAMKVGLVPKLILFNDSTDLEELNLPEEVTLYKVPYKTIQLWSSLTTAPGLLGIFNTPDLQNNAAHDNNDAIPLTVICDNIREPGNLGSIMRAVAGVGCEKLIVMKGCVDLWDPKVLRSAAGTHFRLPIHSFPTWDEIPSLISDDSNIFVADSNFGDEYMPQYSPELIESSLNIFDVDPAELISKLTFGERTEELSITNKRMMKQFLLKLPVMPYYAMDYTRKESVIILSGETEGLNFDSCRFLNERKGIRINIPLAKGVDSLNAGVALGIVTFEIKRQFLRKQQTLNESLCK</sequence>
<dbReference type="InterPro" id="IPR053888">
    <property type="entry name" value="MRM3-like_sub_bind"/>
</dbReference>
<dbReference type="PANTHER" id="PTHR43191:SF2">
    <property type="entry name" value="RRNA METHYLTRANSFERASE 3, MITOCHONDRIAL"/>
    <property type="match status" value="1"/>
</dbReference>
<dbReference type="GO" id="GO:0006396">
    <property type="term" value="P:RNA processing"/>
    <property type="evidence" value="ECO:0007669"/>
    <property type="project" value="InterPro"/>
</dbReference>
<reference evidence="8" key="1">
    <citation type="submission" date="2025-08" db="UniProtKB">
        <authorList>
            <consortium name="RefSeq"/>
        </authorList>
    </citation>
    <scope>IDENTIFICATION</scope>
    <source>
        <tissue evidence="8">Whole body</tissue>
    </source>
</reference>
<dbReference type="PANTHER" id="PTHR43191">
    <property type="entry name" value="RRNA METHYLTRANSFERASE 3"/>
    <property type="match status" value="1"/>
</dbReference>
<proteinExistence type="inferred from homology"/>
<evidence type="ECO:0000313" key="7">
    <source>
        <dbReference type="Proteomes" id="UP000694925"/>
    </source>
</evidence>
<feature type="domain" description="tRNA/rRNA methyltransferase SpoU type" evidence="5">
    <location>
        <begin position="207"/>
        <end position="286"/>
    </location>
</feature>
<evidence type="ECO:0000259" key="6">
    <source>
        <dbReference type="Pfam" id="PF22435"/>
    </source>
</evidence>
<feature type="compositionally biased region" description="Basic residues" evidence="4">
    <location>
        <begin position="67"/>
        <end position="78"/>
    </location>
</feature>
<keyword evidence="2 8" id="KW-0489">Methyltransferase</keyword>
<dbReference type="GO" id="GO:0032259">
    <property type="term" value="P:methylation"/>
    <property type="evidence" value="ECO:0007669"/>
    <property type="project" value="UniProtKB-KW"/>
</dbReference>
<dbReference type="InterPro" id="IPR029026">
    <property type="entry name" value="tRNA_m1G_MTases_N"/>
</dbReference>
<gene>
    <name evidence="8" type="primary">LOC108622252</name>
</gene>
<dbReference type="KEGG" id="ccal:108622252"/>
<dbReference type="CDD" id="cd18106">
    <property type="entry name" value="SpoU-like_RNMTL1"/>
    <property type="match status" value="1"/>
</dbReference>
<keyword evidence="3" id="KW-0808">Transferase</keyword>
<dbReference type="Proteomes" id="UP000694925">
    <property type="component" value="Unplaced"/>
</dbReference>
<dbReference type="Pfam" id="PF22435">
    <property type="entry name" value="MRM3-like_sub_bind"/>
    <property type="match status" value="1"/>
</dbReference>
<evidence type="ECO:0000256" key="2">
    <source>
        <dbReference type="ARBA" id="ARBA00022603"/>
    </source>
</evidence>
<dbReference type="GO" id="GO:0003723">
    <property type="term" value="F:RNA binding"/>
    <property type="evidence" value="ECO:0007669"/>
    <property type="project" value="InterPro"/>
</dbReference>
<dbReference type="AlphaFoldDB" id="A0AAJ7IRW1"/>
<protein>
    <submittedName>
        <fullName evidence="8">rRNA methyltransferase 3, mitochondrial</fullName>
    </submittedName>
</protein>
<dbReference type="InterPro" id="IPR051259">
    <property type="entry name" value="rRNA_Methyltransferase"/>
</dbReference>
<feature type="region of interest" description="Disordered" evidence="4">
    <location>
        <begin position="62"/>
        <end position="91"/>
    </location>
</feature>
<evidence type="ECO:0000313" key="8">
    <source>
        <dbReference type="RefSeq" id="XP_017875489.1"/>
    </source>
</evidence>
<dbReference type="SUPFAM" id="SSF55315">
    <property type="entry name" value="L30e-like"/>
    <property type="match status" value="1"/>
</dbReference>
<dbReference type="GO" id="GO:0008173">
    <property type="term" value="F:RNA methyltransferase activity"/>
    <property type="evidence" value="ECO:0007669"/>
    <property type="project" value="InterPro"/>
</dbReference>
<dbReference type="RefSeq" id="XP_017875489.1">
    <property type="nucleotide sequence ID" value="XM_018020000.2"/>
</dbReference>
<dbReference type="InterPro" id="IPR029064">
    <property type="entry name" value="Ribosomal_eL30-like_sf"/>
</dbReference>
<dbReference type="InterPro" id="IPR001537">
    <property type="entry name" value="SpoU_MeTrfase"/>
</dbReference>
<dbReference type="Gene3D" id="3.40.1280.10">
    <property type="match status" value="1"/>
</dbReference>
<organism evidence="7 8">
    <name type="scientific">Ceratina calcarata</name>
    <dbReference type="NCBI Taxonomy" id="156304"/>
    <lineage>
        <taxon>Eukaryota</taxon>
        <taxon>Metazoa</taxon>
        <taxon>Ecdysozoa</taxon>
        <taxon>Arthropoda</taxon>
        <taxon>Hexapoda</taxon>
        <taxon>Insecta</taxon>
        <taxon>Pterygota</taxon>
        <taxon>Neoptera</taxon>
        <taxon>Endopterygota</taxon>
        <taxon>Hymenoptera</taxon>
        <taxon>Apocrita</taxon>
        <taxon>Aculeata</taxon>
        <taxon>Apoidea</taxon>
        <taxon>Anthophila</taxon>
        <taxon>Apidae</taxon>
        <taxon>Ceratina</taxon>
        <taxon>Zadontomerus</taxon>
    </lineage>
</organism>
<dbReference type="SUPFAM" id="SSF75217">
    <property type="entry name" value="alpha/beta knot"/>
    <property type="match status" value="1"/>
</dbReference>
<keyword evidence="7" id="KW-1185">Reference proteome</keyword>
<accession>A0AAJ7IRW1</accession>
<dbReference type="Gene3D" id="3.30.1330.30">
    <property type="match status" value="1"/>
</dbReference>
<dbReference type="Pfam" id="PF00588">
    <property type="entry name" value="SpoU_methylase"/>
    <property type="match status" value="1"/>
</dbReference>
<comment type="similarity">
    <text evidence="1">Belongs to the class IV-like SAM-binding methyltransferase superfamily. RNA methyltransferase TrmH family.</text>
</comment>
<evidence type="ECO:0000256" key="4">
    <source>
        <dbReference type="SAM" id="MobiDB-lite"/>
    </source>
</evidence>
<evidence type="ECO:0000256" key="3">
    <source>
        <dbReference type="ARBA" id="ARBA00022679"/>
    </source>
</evidence>
<dbReference type="GeneID" id="108622252"/>
<name>A0AAJ7IRW1_9HYME</name>